<comment type="caution">
    <text evidence="1">The sequence shown here is derived from an EMBL/GenBank/DDBJ whole genome shotgun (WGS) entry which is preliminary data.</text>
</comment>
<evidence type="ECO:0000313" key="2">
    <source>
        <dbReference type="Proteomes" id="UP000619118"/>
    </source>
</evidence>
<evidence type="ECO:0000313" key="1">
    <source>
        <dbReference type="EMBL" id="GGQ22767.1"/>
    </source>
</evidence>
<organism evidence="1 2">
    <name type="scientific">Shewanella litoralis</name>
    <dbReference type="NCBI Taxonomy" id="2282700"/>
    <lineage>
        <taxon>Bacteria</taxon>
        <taxon>Pseudomonadati</taxon>
        <taxon>Pseudomonadota</taxon>
        <taxon>Gammaproteobacteria</taxon>
        <taxon>Alteromonadales</taxon>
        <taxon>Shewanellaceae</taxon>
        <taxon>Shewanella</taxon>
    </lineage>
</organism>
<dbReference type="InterPro" id="IPR018579">
    <property type="entry name" value="Restrct_endonuc_II_LlaJI"/>
</dbReference>
<proteinExistence type="predicted"/>
<sequence>MLKNNILYLSDRIFLSDKNIPKTLLDEMRTLGLIAPDMLKVNFCGVVSYCDGLAVFFPRNYNTSNIKLDVSSHLLIQALLKYYQNKDSAIYAQENGDEVIGGRSFTLATSLLDDYRSNGLYVRRVKEKTINSGKVNWARTIARSTSYPTENGPIYLDFFASRSRYISNCETAKIHAQVIKELFSNYGVLWLGVSSYFDERLELLSKPLGSIEVQIAYLQRELQVTYSERDMFLIKSLIQYLRVQKGSNASKVLIGVRKFHHMWESMLDECLVGKYAVNNKLPVPVYQTIDDKFIPVAQKGQRTDTVLKFPESNRFAVVDAKYYEANSPNTAPGWSDLVKQFYYQKAVSLLEGVNASVSNHFVFPGGSGELKAAHVAERGVIVTAETDCLGEQYPTIYCHYQDPIKLLEAYVKNHQLIELTDELFNVVDYS</sequence>
<keyword evidence="2" id="KW-1185">Reference proteome</keyword>
<name>A0ABQ2RDH6_9GAMM</name>
<protein>
    <recommendedName>
        <fullName evidence="3">LlaJI family restriction endonuclease</fullName>
    </recommendedName>
</protein>
<dbReference type="Pfam" id="PF09563">
    <property type="entry name" value="RE_LlaJI"/>
    <property type="match status" value="1"/>
</dbReference>
<gene>
    <name evidence="1" type="ORF">GCM10009411_23510</name>
</gene>
<reference evidence="2" key="1">
    <citation type="journal article" date="2019" name="Int. J. Syst. Evol. Microbiol.">
        <title>The Global Catalogue of Microorganisms (GCM) 10K type strain sequencing project: providing services to taxonomists for standard genome sequencing and annotation.</title>
        <authorList>
            <consortium name="The Broad Institute Genomics Platform"/>
            <consortium name="The Broad Institute Genome Sequencing Center for Infectious Disease"/>
            <person name="Wu L."/>
            <person name="Ma J."/>
        </authorList>
    </citation>
    <scope>NUCLEOTIDE SEQUENCE [LARGE SCALE GENOMIC DNA]</scope>
    <source>
        <strain evidence="2">JCM 32306</strain>
    </source>
</reference>
<accession>A0ABQ2RDH6</accession>
<dbReference type="EMBL" id="BMQX01000016">
    <property type="protein sequence ID" value="GGQ22767.1"/>
    <property type="molecule type" value="Genomic_DNA"/>
</dbReference>
<dbReference type="Proteomes" id="UP000619118">
    <property type="component" value="Unassembled WGS sequence"/>
</dbReference>
<evidence type="ECO:0008006" key="3">
    <source>
        <dbReference type="Google" id="ProtNLM"/>
    </source>
</evidence>
<dbReference type="RefSeq" id="WP_160054424.1">
    <property type="nucleotide sequence ID" value="NZ_BMQX01000016.1"/>
</dbReference>